<name>A0A117NQU1_PENFR</name>
<dbReference type="Proteomes" id="UP000055045">
    <property type="component" value="Unassembled WGS sequence"/>
</dbReference>
<evidence type="ECO:0000313" key="2">
    <source>
        <dbReference type="Proteomes" id="UP000055045"/>
    </source>
</evidence>
<gene>
    <name evidence="1" type="ORF">ACN42_g2499</name>
</gene>
<evidence type="ECO:0000313" key="1">
    <source>
        <dbReference type="EMBL" id="KUM64552.1"/>
    </source>
</evidence>
<protein>
    <submittedName>
        <fullName evidence="1">Uncharacterized protein</fullName>
    </submittedName>
</protein>
<sequence length="75" mass="8593">MMKVFVLFDIKNSRLGNMGIRLALEARPTPPSQLLQGKKHFDDCLPAASTLISKLGGEIYEIYEIYLSTTHYYQR</sequence>
<reference evidence="1 2" key="1">
    <citation type="submission" date="2015-10" db="EMBL/GenBank/DDBJ databases">
        <title>Genome sequencing of Penicillium freii.</title>
        <authorList>
            <person name="Nguyen H.D."/>
            <person name="Visagie C.M."/>
            <person name="Seifert K.A."/>
        </authorList>
    </citation>
    <scope>NUCLEOTIDE SEQUENCE [LARGE SCALE GENOMIC DNA]</scope>
    <source>
        <strain evidence="1 2">DAOM 242723</strain>
    </source>
</reference>
<dbReference type="AlphaFoldDB" id="A0A117NQU1"/>
<proteinExistence type="predicted"/>
<keyword evidence="2" id="KW-1185">Reference proteome</keyword>
<dbReference type="EMBL" id="LLXE01000045">
    <property type="protein sequence ID" value="KUM64552.1"/>
    <property type="molecule type" value="Genomic_DNA"/>
</dbReference>
<accession>A0A117NQU1</accession>
<comment type="caution">
    <text evidence="1">The sequence shown here is derived from an EMBL/GenBank/DDBJ whole genome shotgun (WGS) entry which is preliminary data.</text>
</comment>
<organism evidence="1 2">
    <name type="scientific">Penicillium freii</name>
    <dbReference type="NCBI Taxonomy" id="48697"/>
    <lineage>
        <taxon>Eukaryota</taxon>
        <taxon>Fungi</taxon>
        <taxon>Dikarya</taxon>
        <taxon>Ascomycota</taxon>
        <taxon>Pezizomycotina</taxon>
        <taxon>Eurotiomycetes</taxon>
        <taxon>Eurotiomycetidae</taxon>
        <taxon>Eurotiales</taxon>
        <taxon>Aspergillaceae</taxon>
        <taxon>Penicillium</taxon>
    </lineage>
</organism>